<dbReference type="PROSITE" id="PS51898">
    <property type="entry name" value="TYR_RECOMBINASE"/>
    <property type="match status" value="1"/>
</dbReference>
<proteinExistence type="predicted"/>
<dbReference type="EMBL" id="CP113524">
    <property type="protein sequence ID" value="WAJ25158.1"/>
    <property type="molecule type" value="Genomic_DNA"/>
</dbReference>
<dbReference type="InterPro" id="IPR002104">
    <property type="entry name" value="Integrase_catalytic"/>
</dbReference>
<dbReference type="PANTHER" id="PTHR30349:SF90">
    <property type="entry name" value="TYROSINE RECOMBINASE XERD"/>
    <property type="match status" value="1"/>
</dbReference>
<evidence type="ECO:0000313" key="4">
    <source>
        <dbReference type="Proteomes" id="UP001163115"/>
    </source>
</evidence>
<keyword evidence="1" id="KW-0233">DNA recombination</keyword>
<dbReference type="SUPFAM" id="SSF56349">
    <property type="entry name" value="DNA breaking-rejoining enzymes"/>
    <property type="match status" value="1"/>
</dbReference>
<dbReference type="InterPro" id="IPR050090">
    <property type="entry name" value="Tyrosine_recombinase_XerCD"/>
</dbReference>
<dbReference type="PANTHER" id="PTHR30349">
    <property type="entry name" value="PHAGE INTEGRASE-RELATED"/>
    <property type="match status" value="1"/>
</dbReference>
<sequence length="159" mass="18698">MKGNFELELRIGELCALKWSDIKWQNETVFIQRMEDSSGQVVDYVKSDAETGYRELNLSDELIDIFKKIRRSSQILSKYIFIKEDGNRADKMVFVQRLEKAEIALGWKEPGNMKRSHCIRRTVASRINANGWALDEIRRWLGHTMTSTTLTYIYNPFRE</sequence>
<feature type="domain" description="Tyr recombinase" evidence="2">
    <location>
        <begin position="1"/>
        <end position="159"/>
    </location>
</feature>
<dbReference type="InterPro" id="IPR013762">
    <property type="entry name" value="Integrase-like_cat_sf"/>
</dbReference>
<dbReference type="RefSeq" id="WP_268116065.1">
    <property type="nucleotide sequence ID" value="NZ_CP113524.1"/>
</dbReference>
<dbReference type="Gene3D" id="1.10.443.10">
    <property type="entry name" value="Intergrase catalytic core"/>
    <property type="match status" value="1"/>
</dbReference>
<gene>
    <name evidence="3" type="ORF">OW255_06510</name>
</gene>
<evidence type="ECO:0000313" key="3">
    <source>
        <dbReference type="EMBL" id="WAJ25158.1"/>
    </source>
</evidence>
<dbReference type="Proteomes" id="UP001163115">
    <property type="component" value="Chromosome"/>
</dbReference>
<name>A0ABY7AH88_9FIRM</name>
<accession>A0ABY7AH88</accession>
<protein>
    <submittedName>
        <fullName evidence="3">Tyrosine-type recombinase/integrase</fullName>
    </submittedName>
</protein>
<organism evidence="3 4">
    <name type="scientific">Lacrimispora xylanolytica</name>
    <dbReference type="NCBI Taxonomy" id="29375"/>
    <lineage>
        <taxon>Bacteria</taxon>
        <taxon>Bacillati</taxon>
        <taxon>Bacillota</taxon>
        <taxon>Clostridia</taxon>
        <taxon>Lachnospirales</taxon>
        <taxon>Lachnospiraceae</taxon>
        <taxon>Lacrimispora</taxon>
    </lineage>
</organism>
<keyword evidence="4" id="KW-1185">Reference proteome</keyword>
<evidence type="ECO:0000256" key="1">
    <source>
        <dbReference type="ARBA" id="ARBA00023172"/>
    </source>
</evidence>
<dbReference type="InterPro" id="IPR011010">
    <property type="entry name" value="DNA_brk_join_enz"/>
</dbReference>
<dbReference type="Pfam" id="PF00589">
    <property type="entry name" value="Phage_integrase"/>
    <property type="match status" value="1"/>
</dbReference>
<reference evidence="3" key="1">
    <citation type="submission" date="2022-11" db="EMBL/GenBank/DDBJ databases">
        <title>Lacrimispora xylanolytica sy1, complete genome.</title>
        <authorList>
            <person name="Choi S."/>
        </authorList>
    </citation>
    <scope>NUCLEOTIDE SEQUENCE</scope>
    <source>
        <strain evidence="3">Sy1</strain>
    </source>
</reference>
<evidence type="ECO:0000259" key="2">
    <source>
        <dbReference type="PROSITE" id="PS51898"/>
    </source>
</evidence>